<keyword evidence="1" id="KW-1133">Transmembrane helix</keyword>
<dbReference type="EMBL" id="BLLK01000047">
    <property type="protein sequence ID" value="GFH53378.1"/>
    <property type="molecule type" value="Genomic_DNA"/>
</dbReference>
<proteinExistence type="predicted"/>
<dbReference type="AlphaFoldDB" id="A0AAD3CWD7"/>
<evidence type="ECO:0000256" key="1">
    <source>
        <dbReference type="SAM" id="Phobius"/>
    </source>
</evidence>
<keyword evidence="3" id="KW-1185">Reference proteome</keyword>
<evidence type="ECO:0000313" key="3">
    <source>
        <dbReference type="Proteomes" id="UP001054902"/>
    </source>
</evidence>
<evidence type="ECO:0000313" key="2">
    <source>
        <dbReference type="EMBL" id="GFH53378.1"/>
    </source>
</evidence>
<accession>A0AAD3CWD7</accession>
<feature type="transmembrane region" description="Helical" evidence="1">
    <location>
        <begin position="342"/>
        <end position="361"/>
    </location>
</feature>
<gene>
    <name evidence="2" type="ORF">CTEN210_09854</name>
</gene>
<sequence>MKHLTELCVDHGGIFVGWFMAGGEGIGIIGMKIAEISEKGFILSRPHDLHLVNFAIALCLIAMPIGPSLLSAIGMMTTQFFNSSAKPVLGENLYRLALLVDEDPAKVFAKANMYRRIGNSIICVVSPLLYSKFASLSFYVIGGTMLFFLFILVHSSNGIKHMLEDLKAKDQSCSTKRISYDDSDQDLKFSTIGALKSIVRRMSSEKNLVELKNDEEVADKVFNKFPIASNVMVKIDENEEEDFENDSPYDCAVEKEKEKHIEEDDLEEFLPGEKGNQPSTVIEEDLDQRENGKSILLQQSMMGFDLYETVGSEALLPESKEYIDHGLLYFLLVQTFPFLDAAITRLPFVFLAVAMLMTFLLS</sequence>
<keyword evidence="1" id="KW-0472">Membrane</keyword>
<dbReference type="Proteomes" id="UP001054902">
    <property type="component" value="Unassembled WGS sequence"/>
</dbReference>
<feature type="transmembrane region" description="Helical" evidence="1">
    <location>
        <begin position="12"/>
        <end position="31"/>
    </location>
</feature>
<keyword evidence="1" id="KW-0812">Transmembrane</keyword>
<feature type="transmembrane region" description="Helical" evidence="1">
    <location>
        <begin position="51"/>
        <end position="73"/>
    </location>
</feature>
<protein>
    <submittedName>
        <fullName evidence="2">Uncharacterized protein</fullName>
    </submittedName>
</protein>
<organism evidence="2 3">
    <name type="scientific">Chaetoceros tenuissimus</name>
    <dbReference type="NCBI Taxonomy" id="426638"/>
    <lineage>
        <taxon>Eukaryota</taxon>
        <taxon>Sar</taxon>
        <taxon>Stramenopiles</taxon>
        <taxon>Ochrophyta</taxon>
        <taxon>Bacillariophyta</taxon>
        <taxon>Coscinodiscophyceae</taxon>
        <taxon>Chaetocerotophycidae</taxon>
        <taxon>Chaetocerotales</taxon>
        <taxon>Chaetocerotaceae</taxon>
        <taxon>Chaetoceros</taxon>
    </lineage>
</organism>
<comment type="caution">
    <text evidence="2">The sequence shown here is derived from an EMBL/GenBank/DDBJ whole genome shotgun (WGS) entry which is preliminary data.</text>
</comment>
<name>A0AAD3CWD7_9STRA</name>
<reference evidence="2 3" key="1">
    <citation type="journal article" date="2021" name="Sci. Rep.">
        <title>The genome of the diatom Chaetoceros tenuissimus carries an ancient integrated fragment of an extant virus.</title>
        <authorList>
            <person name="Hongo Y."/>
            <person name="Kimura K."/>
            <person name="Takaki Y."/>
            <person name="Yoshida Y."/>
            <person name="Baba S."/>
            <person name="Kobayashi G."/>
            <person name="Nagasaki K."/>
            <person name="Hano T."/>
            <person name="Tomaru Y."/>
        </authorList>
    </citation>
    <scope>NUCLEOTIDE SEQUENCE [LARGE SCALE GENOMIC DNA]</scope>
    <source>
        <strain evidence="2 3">NIES-3715</strain>
    </source>
</reference>